<evidence type="ECO:0000256" key="2">
    <source>
        <dbReference type="ARBA" id="ARBA00022692"/>
    </source>
</evidence>
<evidence type="ECO:0000256" key="5">
    <source>
        <dbReference type="SAM" id="MobiDB-lite"/>
    </source>
</evidence>
<feature type="region of interest" description="Disordered" evidence="5">
    <location>
        <begin position="1"/>
        <end position="22"/>
    </location>
</feature>
<feature type="transmembrane region" description="Helical" evidence="6">
    <location>
        <begin position="43"/>
        <end position="62"/>
    </location>
</feature>
<proteinExistence type="predicted"/>
<dbReference type="PANTHER" id="PTHR39535:SF2">
    <property type="entry name" value="HTTM DOMAIN-CONTAINING PROTEIN"/>
    <property type="match status" value="1"/>
</dbReference>
<dbReference type="GO" id="GO:0012505">
    <property type="term" value="C:endomembrane system"/>
    <property type="evidence" value="ECO:0007669"/>
    <property type="project" value="UniProtKB-SubCell"/>
</dbReference>
<dbReference type="InterPro" id="IPR052964">
    <property type="entry name" value="Sporulation_signal_mat"/>
</dbReference>
<sequence length="528" mass="57188">MSATATTDDREDRDGADGTATNGSVRRAASALLAPRFGIDPRALAAFRIAVGLVVLGDLLFVRLPGVRAFYTDAGVFPRSTLATLYPPFESASLHALSGDAWFQYLLLGVAAVAALSLTVGYRTRIATAVSAILLASLHARNPLVLNGGDTILLSLLVLGLFLPLGVRWSVDTMRRAEDATESRRGTDDDRVLSVATGTILVHFVVIYAINGAVKFQSEAWMDGTATPRIFHLEQYIVWLGPWVANLGTTLVVANWAWVALLCGSVLLLVFTDRLRAALAFAFVGCELGLAATMRLGAFPFVMVAALLLFLPPRIWDRLEAALKTVGGRDPRAVGESIGSRILAVERAALPSVPVGRRDVPARTTVRRLGRVTVSVVLVCFLVAVVTWQLAGAGFVDSPTDVDEIEEASWSFFAPNPPDAYWWYAWEADLEGGETVGTLTDGAGEIDRPPDAADTYPSVLWKRYGTDLRYGGDAHYEPLADYRCRRVADDSTYDGEPETVRLYHVEQPVTVDGRVGDPVADLRLEHDC</sequence>
<feature type="transmembrane region" description="Helical" evidence="6">
    <location>
        <begin position="372"/>
        <end position="391"/>
    </location>
</feature>
<dbReference type="EMBL" id="FOKW01000003">
    <property type="protein sequence ID" value="SFB96941.1"/>
    <property type="molecule type" value="Genomic_DNA"/>
</dbReference>
<feature type="domain" description="HTTM-like" evidence="7">
    <location>
        <begin position="36"/>
        <end position="315"/>
    </location>
</feature>
<protein>
    <submittedName>
        <fullName evidence="8">Vitamin K-dependent gamma-carboxylase</fullName>
    </submittedName>
</protein>
<feature type="transmembrane region" description="Helical" evidence="6">
    <location>
        <begin position="192"/>
        <end position="210"/>
    </location>
</feature>
<evidence type="ECO:0000259" key="7">
    <source>
        <dbReference type="SMART" id="SM00752"/>
    </source>
</evidence>
<evidence type="ECO:0000256" key="6">
    <source>
        <dbReference type="SAM" id="Phobius"/>
    </source>
</evidence>
<dbReference type="Pfam" id="PF05090">
    <property type="entry name" value="HTTM"/>
    <property type="match status" value="1"/>
</dbReference>
<dbReference type="PANTHER" id="PTHR39535">
    <property type="entry name" value="SPORULATION-DELAYING PROTEIN SDPB"/>
    <property type="match status" value="1"/>
</dbReference>
<reference evidence="9" key="1">
    <citation type="submission" date="2016-10" db="EMBL/GenBank/DDBJ databases">
        <authorList>
            <person name="Varghese N."/>
            <person name="Submissions S."/>
        </authorList>
    </citation>
    <scope>NUCLEOTIDE SEQUENCE [LARGE SCALE GENOMIC DNA]</scope>
    <source>
        <strain evidence="9">DSM 13078</strain>
    </source>
</reference>
<evidence type="ECO:0000313" key="9">
    <source>
        <dbReference type="Proteomes" id="UP000199161"/>
    </source>
</evidence>
<feature type="transmembrane region" description="Helical" evidence="6">
    <location>
        <begin position="152"/>
        <end position="171"/>
    </location>
</feature>
<feature type="transmembrane region" description="Helical" evidence="6">
    <location>
        <begin position="298"/>
        <end position="316"/>
    </location>
</feature>
<feature type="compositionally biased region" description="Basic and acidic residues" evidence="5">
    <location>
        <begin position="7"/>
        <end position="16"/>
    </location>
</feature>
<dbReference type="Proteomes" id="UP000199161">
    <property type="component" value="Unassembled WGS sequence"/>
</dbReference>
<keyword evidence="3 6" id="KW-1133">Transmembrane helix</keyword>
<feature type="transmembrane region" description="Helical" evidence="6">
    <location>
        <begin position="243"/>
        <end position="268"/>
    </location>
</feature>
<dbReference type="RefSeq" id="WP_245758002.1">
    <property type="nucleotide sequence ID" value="NZ_FOKW01000003.1"/>
</dbReference>
<evidence type="ECO:0000256" key="3">
    <source>
        <dbReference type="ARBA" id="ARBA00022989"/>
    </source>
</evidence>
<evidence type="ECO:0000256" key="4">
    <source>
        <dbReference type="ARBA" id="ARBA00023136"/>
    </source>
</evidence>
<gene>
    <name evidence="8" type="ORF">SAMN05444422_103284</name>
</gene>
<accession>A0A1I1FCD5</accession>
<dbReference type="InterPro" id="IPR053934">
    <property type="entry name" value="HTTM_dom"/>
</dbReference>
<organism evidence="8 9">
    <name type="scientific">Natronobacterium haloterrestre</name>
    <name type="common">Halobiforma haloterrestris</name>
    <dbReference type="NCBI Taxonomy" id="148448"/>
    <lineage>
        <taxon>Archaea</taxon>
        <taxon>Methanobacteriati</taxon>
        <taxon>Methanobacteriota</taxon>
        <taxon>Stenosarchaea group</taxon>
        <taxon>Halobacteria</taxon>
        <taxon>Halobacteriales</taxon>
        <taxon>Natrialbaceae</taxon>
        <taxon>Natronobacterium</taxon>
    </lineage>
</organism>
<dbReference type="SMART" id="SM00752">
    <property type="entry name" value="HTTM"/>
    <property type="match status" value="1"/>
</dbReference>
<keyword evidence="2 6" id="KW-0812">Transmembrane</keyword>
<comment type="subcellular location">
    <subcellularLocation>
        <location evidence="1">Endomembrane system</location>
        <topology evidence="1">Multi-pass membrane protein</topology>
    </subcellularLocation>
</comment>
<keyword evidence="4 6" id="KW-0472">Membrane</keyword>
<name>A0A1I1FCD5_NATHA</name>
<evidence type="ECO:0000256" key="1">
    <source>
        <dbReference type="ARBA" id="ARBA00004127"/>
    </source>
</evidence>
<dbReference type="AlphaFoldDB" id="A0A1I1FCD5"/>
<feature type="transmembrane region" description="Helical" evidence="6">
    <location>
        <begin position="102"/>
        <end position="120"/>
    </location>
</feature>
<keyword evidence="9" id="KW-1185">Reference proteome</keyword>
<dbReference type="InterPro" id="IPR011020">
    <property type="entry name" value="HTTM-like"/>
</dbReference>
<evidence type="ECO:0000313" key="8">
    <source>
        <dbReference type="EMBL" id="SFB96941.1"/>
    </source>
</evidence>